<feature type="compositionally biased region" description="Polar residues" evidence="1">
    <location>
        <begin position="1"/>
        <end position="14"/>
    </location>
</feature>
<dbReference type="EMBL" id="JBHSFA010000002">
    <property type="protein sequence ID" value="MFC4540719.1"/>
    <property type="molecule type" value="Genomic_DNA"/>
</dbReference>
<keyword evidence="2" id="KW-0472">Membrane</keyword>
<sequence length="91" mass="9962">MSNHSPLSNDSIAPSNPEAERQREGHRSRLARSVKRPAQFLSFWIAIALPFVHVPLLAQGLGTATATLTFLALLALNVVALYVGHGYNQER</sequence>
<evidence type="ECO:0000256" key="2">
    <source>
        <dbReference type="SAM" id="Phobius"/>
    </source>
</evidence>
<feature type="transmembrane region" description="Helical" evidence="2">
    <location>
        <begin position="38"/>
        <end position="58"/>
    </location>
</feature>
<dbReference type="RefSeq" id="WP_250138881.1">
    <property type="nucleotide sequence ID" value="NZ_JALIQP010000001.1"/>
</dbReference>
<dbReference type="Pfam" id="PF26071">
    <property type="entry name" value="DUF8028"/>
    <property type="match status" value="1"/>
</dbReference>
<organism evidence="3 4">
    <name type="scientific">Halosolutus amylolyticus</name>
    <dbReference type="NCBI Taxonomy" id="2932267"/>
    <lineage>
        <taxon>Archaea</taxon>
        <taxon>Methanobacteriati</taxon>
        <taxon>Methanobacteriota</taxon>
        <taxon>Stenosarchaea group</taxon>
        <taxon>Halobacteria</taxon>
        <taxon>Halobacteriales</taxon>
        <taxon>Natrialbaceae</taxon>
        <taxon>Halosolutus</taxon>
    </lineage>
</organism>
<evidence type="ECO:0000313" key="4">
    <source>
        <dbReference type="Proteomes" id="UP001595898"/>
    </source>
</evidence>
<keyword evidence="2" id="KW-1133">Transmembrane helix</keyword>
<dbReference type="AlphaFoldDB" id="A0ABD5PLC0"/>
<name>A0ABD5PLC0_9EURY</name>
<dbReference type="Proteomes" id="UP001595898">
    <property type="component" value="Unassembled WGS sequence"/>
</dbReference>
<accession>A0ABD5PLC0</accession>
<protein>
    <submittedName>
        <fullName evidence="3">Uncharacterized protein</fullName>
    </submittedName>
</protein>
<gene>
    <name evidence="3" type="ORF">ACFO5R_02105</name>
</gene>
<feature type="transmembrane region" description="Helical" evidence="2">
    <location>
        <begin position="64"/>
        <end position="84"/>
    </location>
</feature>
<feature type="region of interest" description="Disordered" evidence="1">
    <location>
        <begin position="1"/>
        <end position="32"/>
    </location>
</feature>
<keyword evidence="2" id="KW-0812">Transmembrane</keyword>
<feature type="compositionally biased region" description="Basic and acidic residues" evidence="1">
    <location>
        <begin position="18"/>
        <end position="27"/>
    </location>
</feature>
<keyword evidence="4" id="KW-1185">Reference proteome</keyword>
<evidence type="ECO:0000256" key="1">
    <source>
        <dbReference type="SAM" id="MobiDB-lite"/>
    </source>
</evidence>
<proteinExistence type="predicted"/>
<comment type="caution">
    <text evidence="3">The sequence shown here is derived from an EMBL/GenBank/DDBJ whole genome shotgun (WGS) entry which is preliminary data.</text>
</comment>
<evidence type="ECO:0000313" key="3">
    <source>
        <dbReference type="EMBL" id="MFC4540719.1"/>
    </source>
</evidence>
<dbReference type="InterPro" id="IPR058341">
    <property type="entry name" value="DUF8028"/>
</dbReference>
<reference evidence="3 4" key="1">
    <citation type="journal article" date="2019" name="Int. J. Syst. Evol. Microbiol.">
        <title>The Global Catalogue of Microorganisms (GCM) 10K type strain sequencing project: providing services to taxonomists for standard genome sequencing and annotation.</title>
        <authorList>
            <consortium name="The Broad Institute Genomics Platform"/>
            <consortium name="The Broad Institute Genome Sequencing Center for Infectious Disease"/>
            <person name="Wu L."/>
            <person name="Ma J."/>
        </authorList>
    </citation>
    <scope>NUCLEOTIDE SEQUENCE [LARGE SCALE GENOMIC DNA]</scope>
    <source>
        <strain evidence="3 4">WLHS5</strain>
    </source>
</reference>